<organism evidence="1 2">
    <name type="scientific">Nocardioides jejuensis</name>
    <dbReference type="NCBI Taxonomy" id="2502782"/>
    <lineage>
        <taxon>Bacteria</taxon>
        <taxon>Bacillati</taxon>
        <taxon>Actinomycetota</taxon>
        <taxon>Actinomycetes</taxon>
        <taxon>Propionibacteriales</taxon>
        <taxon>Nocardioidaceae</taxon>
        <taxon>Nocardioides</taxon>
    </lineage>
</organism>
<dbReference type="RefSeq" id="WP_131583355.1">
    <property type="nucleotide sequence ID" value="NZ_SJZJ01000013.1"/>
</dbReference>
<dbReference type="AlphaFoldDB" id="A0A4R1C1I1"/>
<keyword evidence="2" id="KW-1185">Reference proteome</keyword>
<comment type="caution">
    <text evidence="1">The sequence shown here is derived from an EMBL/GenBank/DDBJ whole genome shotgun (WGS) entry which is preliminary data.</text>
</comment>
<reference evidence="1 2" key="1">
    <citation type="submission" date="2019-03" db="EMBL/GenBank/DDBJ databases">
        <authorList>
            <person name="Kim M.K.M."/>
        </authorList>
    </citation>
    <scope>NUCLEOTIDE SEQUENCE [LARGE SCALE GENOMIC DNA]</scope>
    <source>
        <strain evidence="1 2">18JY15-6</strain>
    </source>
</reference>
<dbReference type="OrthoDB" id="9778153at2"/>
<accession>A0A4R1C1I1</accession>
<evidence type="ECO:0000313" key="1">
    <source>
        <dbReference type="EMBL" id="TCJ24360.1"/>
    </source>
</evidence>
<sequence>MSALTPAFLLGLLDDAAIFPPGNAPLAQAVADHAAYLRSAYAGAVGPLVVRTADLAQVGDVDVAVVTGLDEVHTAFAAAGSRLRSVEVALPASAAAGEVRSLASLGVEVCVEVPRDDRAEAVLAELAVAGLRAKFRTGGPRGDLYPSEAELASAITTAVAFGVPFKATAGLHHAVRRTDPGTGFEEHGFLNLLVATGRALDGATASDVEAALAARDEAAVATAVLALGPAVRDAFRSFGTCSISEPLADLARLDLLPHAWREGAA</sequence>
<name>A0A4R1C1I1_9ACTN</name>
<evidence type="ECO:0000313" key="2">
    <source>
        <dbReference type="Proteomes" id="UP000295453"/>
    </source>
</evidence>
<proteinExistence type="predicted"/>
<dbReference type="EMBL" id="SJZJ01000013">
    <property type="protein sequence ID" value="TCJ24360.1"/>
    <property type="molecule type" value="Genomic_DNA"/>
</dbReference>
<protein>
    <submittedName>
        <fullName evidence="1">Uncharacterized protein</fullName>
    </submittedName>
</protein>
<dbReference type="Proteomes" id="UP000295453">
    <property type="component" value="Unassembled WGS sequence"/>
</dbReference>
<gene>
    <name evidence="1" type="ORF">EPD65_09100</name>
</gene>